<name>A0A927M6Z7_9ACTN</name>
<comment type="caution">
    <text evidence="2">The sequence shown here is derived from an EMBL/GenBank/DDBJ whole genome shotgun (WGS) entry which is preliminary data.</text>
</comment>
<feature type="domain" description="F5/8 type C" evidence="1">
    <location>
        <begin position="154"/>
        <end position="308"/>
    </location>
</feature>
<protein>
    <recommendedName>
        <fullName evidence="1">F5/8 type C domain-containing protein</fullName>
    </recommendedName>
</protein>
<dbReference type="Gene3D" id="2.60.120.260">
    <property type="entry name" value="Galactose-binding domain-like"/>
    <property type="match status" value="1"/>
</dbReference>
<evidence type="ECO:0000313" key="2">
    <source>
        <dbReference type="EMBL" id="MBE1485635.1"/>
    </source>
</evidence>
<proteinExistence type="predicted"/>
<dbReference type="AlphaFoldDB" id="A0A927M6Z7"/>
<evidence type="ECO:0000313" key="3">
    <source>
        <dbReference type="Proteomes" id="UP000649753"/>
    </source>
</evidence>
<accession>A0A927M6Z7</accession>
<reference evidence="2" key="1">
    <citation type="submission" date="2020-10" db="EMBL/GenBank/DDBJ databases">
        <title>Sequencing the genomes of 1000 actinobacteria strains.</title>
        <authorList>
            <person name="Klenk H.-P."/>
        </authorList>
    </citation>
    <scope>NUCLEOTIDE SEQUENCE</scope>
    <source>
        <strain evidence="2">DSM 46832</strain>
    </source>
</reference>
<dbReference type="PROSITE" id="PS50022">
    <property type="entry name" value="FA58C_3"/>
    <property type="match status" value="1"/>
</dbReference>
<keyword evidence="3" id="KW-1185">Reference proteome</keyword>
<gene>
    <name evidence="2" type="ORF">H4W31_001273</name>
</gene>
<dbReference type="Proteomes" id="UP000649753">
    <property type="component" value="Unassembled WGS sequence"/>
</dbReference>
<evidence type="ECO:0000259" key="1">
    <source>
        <dbReference type="PROSITE" id="PS50022"/>
    </source>
</evidence>
<dbReference type="SUPFAM" id="SSF49785">
    <property type="entry name" value="Galactose-binding domain-like"/>
    <property type="match status" value="1"/>
</dbReference>
<dbReference type="EMBL" id="JADBEB010000001">
    <property type="protein sequence ID" value="MBE1485635.1"/>
    <property type="molecule type" value="Genomic_DNA"/>
</dbReference>
<dbReference type="Pfam" id="PF00754">
    <property type="entry name" value="F5_F8_type_C"/>
    <property type="match status" value="1"/>
</dbReference>
<dbReference type="RefSeq" id="WP_192765791.1">
    <property type="nucleotide sequence ID" value="NZ_JADBEB010000001.1"/>
</dbReference>
<dbReference type="InterPro" id="IPR000421">
    <property type="entry name" value="FA58C"/>
</dbReference>
<sequence>MRSILRRRLAGLAGLSPRRRAVSAAVAVVAAVALAGTTMAVSGAGPADATGSGQNTRLSLGSDVTQVAVNPVPCANQGFELRFGNVGSSEVYADAFLEAPAPLVLSRYLVSSYLPAGYTLKVKITVTAPRATPPGRYEVTVRAGGERLSVPVEVVAPPVDGTGNLARYVPVSASSENLPTYPACGAVDGDRDSNHWASTTGWNDSTRGTFPDWLQVTFDRPQTVGRVDLYTLDSARYPATGYGLRDWDVQVSSGGGAWQTVGQVRGNLVGMVSTTFPPVSVDAVRIVTLASNEGVTYSRIVELEIYAS</sequence>
<dbReference type="InterPro" id="IPR008979">
    <property type="entry name" value="Galactose-bd-like_sf"/>
</dbReference>
<organism evidence="2 3">
    <name type="scientific">Plantactinospora soyae</name>
    <dbReference type="NCBI Taxonomy" id="1544732"/>
    <lineage>
        <taxon>Bacteria</taxon>
        <taxon>Bacillati</taxon>
        <taxon>Actinomycetota</taxon>
        <taxon>Actinomycetes</taxon>
        <taxon>Micromonosporales</taxon>
        <taxon>Micromonosporaceae</taxon>
        <taxon>Plantactinospora</taxon>
    </lineage>
</organism>